<protein>
    <submittedName>
        <fullName evidence="1">Uncharacterized protein</fullName>
    </submittedName>
</protein>
<gene>
    <name evidence="1" type="ORF">QFC19_004162</name>
</gene>
<keyword evidence="2" id="KW-1185">Reference proteome</keyword>
<comment type="caution">
    <text evidence="1">The sequence shown here is derived from an EMBL/GenBank/DDBJ whole genome shotgun (WGS) entry which is preliminary data.</text>
</comment>
<dbReference type="EMBL" id="JASBWR010000043">
    <property type="protein sequence ID" value="KAJ9104028.1"/>
    <property type="molecule type" value="Genomic_DNA"/>
</dbReference>
<evidence type="ECO:0000313" key="1">
    <source>
        <dbReference type="EMBL" id="KAJ9104028.1"/>
    </source>
</evidence>
<proteinExistence type="predicted"/>
<sequence length="145" mass="15794">MSSQQYPQSSSQQLPSPQPRQQPYQQYPNHGEQQSSERQHLTGQQPPRANSDSSSSLYSLSAYSTDIQNQPVHSPSSQSSYMASGKGAEYPQGLGQKEINLDDYLEELRIANASPENGTGVMQRDLTGLGITDDTGSRNGSPFGE</sequence>
<name>A0ACC2VY81_9TREE</name>
<dbReference type="Proteomes" id="UP001241377">
    <property type="component" value="Unassembled WGS sequence"/>
</dbReference>
<organism evidence="1 2">
    <name type="scientific">Naganishia cerealis</name>
    <dbReference type="NCBI Taxonomy" id="610337"/>
    <lineage>
        <taxon>Eukaryota</taxon>
        <taxon>Fungi</taxon>
        <taxon>Dikarya</taxon>
        <taxon>Basidiomycota</taxon>
        <taxon>Agaricomycotina</taxon>
        <taxon>Tremellomycetes</taxon>
        <taxon>Filobasidiales</taxon>
        <taxon>Filobasidiaceae</taxon>
        <taxon>Naganishia</taxon>
    </lineage>
</organism>
<accession>A0ACC2VY81</accession>
<evidence type="ECO:0000313" key="2">
    <source>
        <dbReference type="Proteomes" id="UP001241377"/>
    </source>
</evidence>
<reference evidence="1" key="1">
    <citation type="submission" date="2023-04" db="EMBL/GenBank/DDBJ databases">
        <title>Draft Genome sequencing of Naganishia species isolated from polar environments using Oxford Nanopore Technology.</title>
        <authorList>
            <person name="Leo P."/>
            <person name="Venkateswaran K."/>
        </authorList>
    </citation>
    <scope>NUCLEOTIDE SEQUENCE</scope>
    <source>
        <strain evidence="1">MNA-CCFEE 5261</strain>
    </source>
</reference>